<evidence type="ECO:0000313" key="3">
    <source>
        <dbReference type="Proteomes" id="UP000185736"/>
    </source>
</evidence>
<sequence>MTFVGDDSDPKAGLMSGCEQLLYTNVDHVVDGVERSGWQTMVHSPGLSEGDTSTLYALIDPTLNPVTPLSGFPTAQEVAAADRRLAQFSTDEGLVLVHTAPAGNDTTGRPNTMTHVVLLKHHEPAPDLRTIDLWRSPGWVTPFGPEQVRQAELPEPASLRPGTSVDDDTVAEFLSDGSRSPALVAMADALEPGLVQAIRAQWGGVPPDRSSRRNTVVLAVSSTDEAALWIGALLRTCAPATGRHLSYSVLQRILTPSDVEMLVQSRIDVACVPRQDLKNIGESRAGLVVIDPNEGGGDVEPAPTTSWGRLVALMSQDLGAWVAAYEGMKDVLSLLPDHSDLSPGWPLAVAEACDPGLLESQREEAPRSSQDVGERTGDETELIEVELVSCYPRSMVGNDYLAAVVTDRVLGSSTRNPAAWYERLSQIPRWAPVSGLVSGLCERYLDAACREARWLTDLERPVSEQANRCLREWSGMPEHRSKVDAALVHAKERVEAEQPGTAGGLRVLDRMLREHVNVSTRTCDSLLQGYADMMQPAANGSREQREILAVPATPLSRSLLADRVNWQLDSEEHSGRPRVLPSLSREVLDWLSQDNEPGNRVQIEAQVAVTAVAAGGNDVGRACLALERLGGVFSLQPTVVKALSRRATPDMVQHLPHGCQNFHEIFTEVLARNHGSKNVEKVVRNHLNSCGLTERLLTTELAHRVSPSAAMSLVVLSRKMPLMSKLGVDAALNYAGNVLIAIRVLAAQRRDLRRDPVHRAMVKAVGVLLAGVWGGRRIVLEDFVLRGNGPEVLLVKQELTQVMTELPDILQRHPEYLIADEDNGLGALIPPLVQSLYFSSGVRMSEDMGMLVDEKVSQLERTEMESSALFSSKDDAALAIVRAVFARGGAGGVELSQPILYGLFNNDAGARRWVDKALLSAAGRGSGSRRRILR</sequence>
<dbReference type="EMBL" id="MSGO01000042">
    <property type="protein sequence ID" value="OLL14071.1"/>
    <property type="molecule type" value="Genomic_DNA"/>
</dbReference>
<dbReference type="Pfam" id="PF20013">
    <property type="entry name" value="GAP1-N2"/>
    <property type="match status" value="1"/>
</dbReference>
<dbReference type="AlphaFoldDB" id="A0A1Q8HYZ0"/>
<name>A0A1Q8HYZ0_9ACTO</name>
<evidence type="ECO:0000259" key="1">
    <source>
        <dbReference type="Pfam" id="PF20013"/>
    </source>
</evidence>
<organism evidence="2 3">
    <name type="scientific">Actinomyces oris</name>
    <dbReference type="NCBI Taxonomy" id="544580"/>
    <lineage>
        <taxon>Bacteria</taxon>
        <taxon>Bacillati</taxon>
        <taxon>Actinomycetota</taxon>
        <taxon>Actinomycetes</taxon>
        <taxon>Actinomycetales</taxon>
        <taxon>Actinomycetaceae</taxon>
        <taxon>Actinomyces</taxon>
    </lineage>
</organism>
<comment type="caution">
    <text evidence="2">The sequence shown here is derived from an EMBL/GenBank/DDBJ whole genome shotgun (WGS) entry which is preliminary data.</text>
</comment>
<gene>
    <name evidence="2" type="ORF">BKH32_10415</name>
</gene>
<reference evidence="2 3" key="1">
    <citation type="submission" date="2016-12" db="EMBL/GenBank/DDBJ databases">
        <title>Genomic comparison of strains in the 'Actinomyces naeslundii' group.</title>
        <authorList>
            <person name="Mughal S.R."/>
            <person name="Do T."/>
            <person name="Gilbert S.C."/>
            <person name="Witherden E.A."/>
            <person name="Didelot X."/>
            <person name="Beighton D."/>
        </authorList>
    </citation>
    <scope>NUCLEOTIDE SEQUENCE [LARGE SCALE GENOMIC DNA]</scope>
    <source>
        <strain evidence="2 3">S64C</strain>
    </source>
</reference>
<dbReference type="InterPro" id="IPR045402">
    <property type="entry name" value="GAP1-N2"/>
</dbReference>
<protein>
    <recommendedName>
        <fullName evidence="1">GTPase-associated protein 1 N-terminal domain-containing protein</fullName>
    </recommendedName>
</protein>
<evidence type="ECO:0000313" key="2">
    <source>
        <dbReference type="EMBL" id="OLL14071.1"/>
    </source>
</evidence>
<accession>A0A1Q8HYZ0</accession>
<feature type="domain" description="GTPase-associated protein 1 N-terminal" evidence="1">
    <location>
        <begin position="19"/>
        <end position="156"/>
    </location>
</feature>
<dbReference type="Proteomes" id="UP000185736">
    <property type="component" value="Unassembled WGS sequence"/>
</dbReference>
<proteinExistence type="predicted"/>